<evidence type="ECO:0000313" key="3">
    <source>
        <dbReference type="Proteomes" id="UP001152649"/>
    </source>
</evidence>
<evidence type="ECO:0000313" key="2">
    <source>
        <dbReference type="EMBL" id="CAG8369847.1"/>
    </source>
</evidence>
<feature type="compositionally biased region" description="Basic residues" evidence="1">
    <location>
        <begin position="156"/>
        <end position="167"/>
    </location>
</feature>
<proteinExistence type="predicted"/>
<feature type="compositionally biased region" description="Low complexity" evidence="1">
    <location>
        <begin position="145"/>
        <end position="155"/>
    </location>
</feature>
<dbReference type="OrthoDB" id="4278107at2759"/>
<dbReference type="Proteomes" id="UP001152649">
    <property type="component" value="Unassembled WGS sequence"/>
</dbReference>
<dbReference type="AlphaFoldDB" id="A0A9W4NFE1"/>
<accession>A0A9W4NFE1</accession>
<protein>
    <submittedName>
        <fullName evidence="2">Uncharacterized protein</fullName>
    </submittedName>
</protein>
<evidence type="ECO:0000256" key="1">
    <source>
        <dbReference type="SAM" id="MobiDB-lite"/>
    </source>
</evidence>
<comment type="caution">
    <text evidence="2">The sequence shown here is derived from an EMBL/GenBank/DDBJ whole genome shotgun (WGS) entry which is preliminary data.</text>
</comment>
<feature type="region of interest" description="Disordered" evidence="1">
    <location>
        <begin position="141"/>
        <end position="167"/>
    </location>
</feature>
<sequence length="167" mass="19365">MSFYINFENGLGVDVRPNAHWVNIVFQYGDHHLMRTDGAVMARVIERLKEGRFIFADVPWDMEIRWCISLPVSGEHVNDENRTEDAKQLAEWYLEQIRLGNATVNRDLLFDTKPYHSGKNCCRGTTCDRILHPDWYAPPELNKATKSSHSGSKGKTSSRRKSRLHKY</sequence>
<dbReference type="EMBL" id="CAJVPG010000188">
    <property type="protein sequence ID" value="CAG8369847.1"/>
    <property type="molecule type" value="Genomic_DNA"/>
</dbReference>
<name>A0A9W4NFE1_9EURO</name>
<reference evidence="2" key="1">
    <citation type="submission" date="2021-07" db="EMBL/GenBank/DDBJ databases">
        <authorList>
            <person name="Branca A.L. A."/>
        </authorList>
    </citation>
    <scope>NUCLEOTIDE SEQUENCE</scope>
</reference>
<keyword evidence="3" id="KW-1185">Reference proteome</keyword>
<organism evidence="2 3">
    <name type="scientific">Penicillium salamii</name>
    <dbReference type="NCBI Taxonomy" id="1612424"/>
    <lineage>
        <taxon>Eukaryota</taxon>
        <taxon>Fungi</taxon>
        <taxon>Dikarya</taxon>
        <taxon>Ascomycota</taxon>
        <taxon>Pezizomycotina</taxon>
        <taxon>Eurotiomycetes</taxon>
        <taxon>Eurotiomycetidae</taxon>
        <taxon>Eurotiales</taxon>
        <taxon>Aspergillaceae</taxon>
        <taxon>Penicillium</taxon>
    </lineage>
</organism>
<gene>
    <name evidence="2" type="ORF">PSALAMII_LOCUS4631</name>
</gene>